<dbReference type="InterPro" id="IPR013785">
    <property type="entry name" value="Aldolase_TIM"/>
</dbReference>
<dbReference type="eggNOG" id="COG1902">
    <property type="taxonomic scope" value="Bacteria"/>
</dbReference>
<dbReference type="InterPro" id="IPR001155">
    <property type="entry name" value="OxRdtase_FMN_N"/>
</dbReference>
<gene>
    <name evidence="4" type="ORF">AM305_09321</name>
</gene>
<dbReference type="RefSeq" id="WP_005823960.1">
    <property type="nucleotide sequence ID" value="NZ_ACQL01000094.1"/>
</dbReference>
<dbReference type="Pfam" id="PF00724">
    <property type="entry name" value="Oxidored_FMN"/>
    <property type="match status" value="1"/>
</dbReference>
<keyword evidence="1" id="KW-0285">Flavoprotein</keyword>
<dbReference type="Proteomes" id="UP000005532">
    <property type="component" value="Unassembled WGS sequence"/>
</dbReference>
<evidence type="ECO:0000259" key="3">
    <source>
        <dbReference type="Pfam" id="PF00724"/>
    </source>
</evidence>
<dbReference type="CDD" id="cd04735">
    <property type="entry name" value="OYE_like_4_FMN"/>
    <property type="match status" value="1"/>
</dbReference>
<dbReference type="AlphaFoldDB" id="C5S1W7"/>
<comment type="caution">
    <text evidence="4">The sequence shown here is derived from an EMBL/GenBank/DDBJ whole genome shotgun (WGS) entry which is preliminary data.</text>
</comment>
<feature type="domain" description="NADH:flavin oxidoreductase/NADH oxidase N-terminal" evidence="3">
    <location>
        <begin position="8"/>
        <end position="335"/>
    </location>
</feature>
<name>C5S1W7_9PAST</name>
<evidence type="ECO:0000256" key="2">
    <source>
        <dbReference type="ARBA" id="ARBA00023002"/>
    </source>
</evidence>
<dbReference type="GO" id="GO:0016491">
    <property type="term" value="F:oxidoreductase activity"/>
    <property type="evidence" value="ECO:0007669"/>
    <property type="project" value="UniProtKB-KW"/>
</dbReference>
<evidence type="ECO:0000313" key="5">
    <source>
        <dbReference type="Proteomes" id="UP000005532"/>
    </source>
</evidence>
<dbReference type="GO" id="GO:0010181">
    <property type="term" value="F:FMN binding"/>
    <property type="evidence" value="ECO:0007669"/>
    <property type="project" value="InterPro"/>
</dbReference>
<organism evidence="4 5">
    <name type="scientific">Actinobacillus minor NM305</name>
    <dbReference type="NCBI Taxonomy" id="637911"/>
    <lineage>
        <taxon>Bacteria</taxon>
        <taxon>Pseudomonadati</taxon>
        <taxon>Pseudomonadota</taxon>
        <taxon>Gammaproteobacteria</taxon>
        <taxon>Pasteurellales</taxon>
        <taxon>Pasteurellaceae</taxon>
        <taxon>Actinobacillus</taxon>
    </lineage>
</organism>
<dbReference type="SUPFAM" id="SSF51395">
    <property type="entry name" value="FMN-linked oxidoreductases"/>
    <property type="match status" value="1"/>
</dbReference>
<accession>C5S1W7</accession>
<dbReference type="PANTHER" id="PTHR43656:SF2">
    <property type="entry name" value="BINDING OXIDOREDUCTASE, PUTATIVE (AFU_ORTHOLOGUE AFUA_2G08260)-RELATED"/>
    <property type="match status" value="1"/>
</dbReference>
<proteinExistence type="predicted"/>
<evidence type="ECO:0000313" key="4">
    <source>
        <dbReference type="EMBL" id="EER47070.1"/>
    </source>
</evidence>
<keyword evidence="2" id="KW-0560">Oxidoreductase</keyword>
<dbReference type="InterPro" id="IPR051799">
    <property type="entry name" value="NADH_flavin_oxidoreductase"/>
</dbReference>
<dbReference type="PANTHER" id="PTHR43656">
    <property type="entry name" value="BINDING OXIDOREDUCTASE, PUTATIVE (AFU_ORTHOLOGUE AFUA_2G08260)-RELATED"/>
    <property type="match status" value="1"/>
</dbReference>
<dbReference type="EMBL" id="ACQL01000094">
    <property type="protein sequence ID" value="EER47070.1"/>
    <property type="molecule type" value="Genomic_DNA"/>
</dbReference>
<sequence length="398" mass="43409">MKEKLTALFQPYTLNNGVEIPNRLAVAPMTHFASNPDGTLSEQEQRFLSNRAENIGLFITAATLVADGGKAFVGQPEAIHESQLDSLTRTANLLKAQGAKAILQIHHGGEKSIPALLNGKDMVAPSENAEVGARSLTEDEIFALIDAFGNAADLALRAGFDGVEIHGANGYLLQQFYSAQTNRRTDAWGGSQEKRMAFPMAVIDKVTAVRQRHNRPDFIIGYRFSPEEPGENGLTMADTFALIDALVEKPLQYLHISLWDFYKQARRGADTNITRMQLVHERIGGKLPLIGVGNLLTAEQILNAYNTGWAEFIALGKTVMLNPTIGTLLAEGRVDEIVSELNPTQADHYGIPDMLWEMCIKGSSWLPPGVGQAYGFVILKSKFVGKSTAQNIAVDCCV</sequence>
<dbReference type="Gene3D" id="3.20.20.70">
    <property type="entry name" value="Aldolase class I"/>
    <property type="match status" value="1"/>
</dbReference>
<evidence type="ECO:0000256" key="1">
    <source>
        <dbReference type="ARBA" id="ARBA00022630"/>
    </source>
</evidence>
<protein>
    <submittedName>
        <fullName evidence="4">NemA protein</fullName>
    </submittedName>
</protein>
<reference evidence="4 5" key="1">
    <citation type="journal article" date="2010" name="Vet. Microbiol.">
        <title>Production of haemolysins by strains of the Actinobacillus minor/porcitonsillarum complex.</title>
        <authorList>
            <person name="Arya G."/>
            <person name="Niven D.F."/>
        </authorList>
    </citation>
    <scope>NUCLEOTIDE SEQUENCE [LARGE SCALE GENOMIC DNA]</scope>
    <source>
        <strain evidence="4 5">NM305</strain>
    </source>
</reference>